<feature type="transmembrane region" description="Helical" evidence="6">
    <location>
        <begin position="167"/>
        <end position="185"/>
    </location>
</feature>
<dbReference type="Proteomes" id="UP001208570">
    <property type="component" value="Unassembled WGS sequence"/>
</dbReference>
<evidence type="ECO:0000313" key="8">
    <source>
        <dbReference type="Proteomes" id="UP001208570"/>
    </source>
</evidence>
<protein>
    <recommendedName>
        <fullName evidence="9">Bax inhibitor 1</fullName>
    </recommendedName>
</protein>
<organism evidence="7 8">
    <name type="scientific">Paralvinella palmiformis</name>
    <dbReference type="NCBI Taxonomy" id="53620"/>
    <lineage>
        <taxon>Eukaryota</taxon>
        <taxon>Metazoa</taxon>
        <taxon>Spiralia</taxon>
        <taxon>Lophotrochozoa</taxon>
        <taxon>Annelida</taxon>
        <taxon>Polychaeta</taxon>
        <taxon>Sedentaria</taxon>
        <taxon>Canalipalpata</taxon>
        <taxon>Terebellida</taxon>
        <taxon>Terebelliformia</taxon>
        <taxon>Alvinellidae</taxon>
        <taxon>Paralvinella</taxon>
    </lineage>
</organism>
<gene>
    <name evidence="7" type="ORF">LSH36_291g01017</name>
</gene>
<sequence length="235" mass="26349">MASLDRELKRLLDFGHLEKPVQAHLKNVYATLSLCLLVAALGAYIHMFTDIMQAGFLSAIGALAMILLLVMTPHQPENQTKRLGFLGGFALLTGLGLGPIMDAVMIIDPSIIVTAFLGTAAIFVCFSLSALYNRDRKFLFLGGILLSGLSWLLMLGLANIFLRSPMIFQIELYAGFLIMCGFVLYDTQLIIEKRRNGDDDFIWHCVNLFIDFVNIFRRLMIILASREGDKKKRRN</sequence>
<evidence type="ECO:0000256" key="5">
    <source>
        <dbReference type="ARBA" id="ARBA00023136"/>
    </source>
</evidence>
<proteinExistence type="inferred from homology"/>
<dbReference type="Pfam" id="PF01027">
    <property type="entry name" value="Bax1-I"/>
    <property type="match status" value="1"/>
</dbReference>
<feature type="transmembrane region" description="Helical" evidence="6">
    <location>
        <begin position="138"/>
        <end position="161"/>
    </location>
</feature>
<keyword evidence="4 6" id="KW-1133">Transmembrane helix</keyword>
<accession>A0AAD9JII1</accession>
<feature type="transmembrane region" description="Helical" evidence="6">
    <location>
        <begin position="28"/>
        <end position="45"/>
    </location>
</feature>
<keyword evidence="8" id="KW-1185">Reference proteome</keyword>
<keyword evidence="5 6" id="KW-0472">Membrane</keyword>
<evidence type="ECO:0000256" key="1">
    <source>
        <dbReference type="ARBA" id="ARBA00004141"/>
    </source>
</evidence>
<dbReference type="EMBL" id="JAODUP010000291">
    <property type="protein sequence ID" value="KAK2153599.1"/>
    <property type="molecule type" value="Genomic_DNA"/>
</dbReference>
<name>A0AAD9JII1_9ANNE</name>
<comment type="subcellular location">
    <subcellularLocation>
        <location evidence="1">Membrane</location>
        <topology evidence="1">Multi-pass membrane protein</topology>
    </subcellularLocation>
</comment>
<evidence type="ECO:0000313" key="7">
    <source>
        <dbReference type="EMBL" id="KAK2153599.1"/>
    </source>
</evidence>
<dbReference type="GO" id="GO:0031966">
    <property type="term" value="C:mitochondrial membrane"/>
    <property type="evidence" value="ECO:0007669"/>
    <property type="project" value="TreeGrafter"/>
</dbReference>
<feature type="transmembrane region" description="Helical" evidence="6">
    <location>
        <begin position="111"/>
        <end position="131"/>
    </location>
</feature>
<dbReference type="GO" id="GO:2001234">
    <property type="term" value="P:negative regulation of apoptotic signaling pathway"/>
    <property type="evidence" value="ECO:0007669"/>
    <property type="project" value="TreeGrafter"/>
</dbReference>
<feature type="transmembrane region" description="Helical" evidence="6">
    <location>
        <begin position="51"/>
        <end position="71"/>
    </location>
</feature>
<comment type="similarity">
    <text evidence="2 6">Belongs to the BI1 family.</text>
</comment>
<evidence type="ECO:0000256" key="2">
    <source>
        <dbReference type="ARBA" id="ARBA00010350"/>
    </source>
</evidence>
<evidence type="ECO:0000256" key="3">
    <source>
        <dbReference type="ARBA" id="ARBA00022692"/>
    </source>
</evidence>
<evidence type="ECO:0000256" key="6">
    <source>
        <dbReference type="RuleBase" id="RU004379"/>
    </source>
</evidence>
<evidence type="ECO:0008006" key="9">
    <source>
        <dbReference type="Google" id="ProtNLM"/>
    </source>
</evidence>
<dbReference type="GO" id="GO:0033119">
    <property type="term" value="P:negative regulation of RNA splicing"/>
    <property type="evidence" value="ECO:0007669"/>
    <property type="project" value="TreeGrafter"/>
</dbReference>
<comment type="caution">
    <text evidence="7">The sequence shown here is derived from an EMBL/GenBank/DDBJ whole genome shotgun (WGS) entry which is preliminary data.</text>
</comment>
<dbReference type="InterPro" id="IPR006214">
    <property type="entry name" value="Bax_inhibitor_1-related"/>
</dbReference>
<dbReference type="GO" id="GO:0034620">
    <property type="term" value="P:cellular response to unfolded protein"/>
    <property type="evidence" value="ECO:0007669"/>
    <property type="project" value="TreeGrafter"/>
</dbReference>
<dbReference type="PANTHER" id="PTHR23291:SF32">
    <property type="entry name" value="BAX INHIBITOR 1"/>
    <property type="match status" value="1"/>
</dbReference>
<dbReference type="CDD" id="cd10430">
    <property type="entry name" value="BI-1"/>
    <property type="match status" value="1"/>
</dbReference>
<keyword evidence="3 6" id="KW-0812">Transmembrane</keyword>
<dbReference type="PANTHER" id="PTHR23291">
    <property type="entry name" value="BAX INHIBITOR-RELATED"/>
    <property type="match status" value="1"/>
</dbReference>
<dbReference type="GO" id="GO:0019899">
    <property type="term" value="F:enzyme binding"/>
    <property type="evidence" value="ECO:0007669"/>
    <property type="project" value="TreeGrafter"/>
</dbReference>
<reference evidence="7" key="1">
    <citation type="journal article" date="2023" name="Mol. Biol. Evol.">
        <title>Third-Generation Sequencing Reveals the Adaptive Role of the Epigenome in Three Deep-Sea Polychaetes.</title>
        <authorList>
            <person name="Perez M."/>
            <person name="Aroh O."/>
            <person name="Sun Y."/>
            <person name="Lan Y."/>
            <person name="Juniper S.K."/>
            <person name="Young C.R."/>
            <person name="Angers B."/>
            <person name="Qian P.Y."/>
        </authorList>
    </citation>
    <scope>NUCLEOTIDE SEQUENCE</scope>
    <source>
        <strain evidence="7">P08H-3</strain>
    </source>
</reference>
<feature type="transmembrane region" description="Helical" evidence="6">
    <location>
        <begin position="83"/>
        <end position="105"/>
    </location>
</feature>
<dbReference type="AlphaFoldDB" id="A0AAD9JII1"/>
<evidence type="ECO:0000256" key="4">
    <source>
        <dbReference type="ARBA" id="ARBA00022989"/>
    </source>
</evidence>